<evidence type="ECO:0000313" key="3">
    <source>
        <dbReference type="EMBL" id="GAA4358638.1"/>
    </source>
</evidence>
<feature type="domain" description="AB hydrolase-1" evidence="2">
    <location>
        <begin position="42"/>
        <end position="290"/>
    </location>
</feature>
<dbReference type="InterPro" id="IPR029058">
    <property type="entry name" value="AB_hydrolase_fold"/>
</dbReference>
<comment type="caution">
    <text evidence="3">The sequence shown here is derived from an EMBL/GenBank/DDBJ whole genome shotgun (WGS) entry which is preliminary data.</text>
</comment>
<dbReference type="SUPFAM" id="SSF53474">
    <property type="entry name" value="alpha/beta-Hydrolases"/>
    <property type="match status" value="1"/>
</dbReference>
<evidence type="ECO:0000256" key="1">
    <source>
        <dbReference type="SAM" id="SignalP"/>
    </source>
</evidence>
<reference evidence="4" key="1">
    <citation type="journal article" date="2019" name="Int. J. Syst. Evol. Microbiol.">
        <title>The Global Catalogue of Microorganisms (GCM) 10K type strain sequencing project: providing services to taxonomists for standard genome sequencing and annotation.</title>
        <authorList>
            <consortium name="The Broad Institute Genomics Platform"/>
            <consortium name="The Broad Institute Genome Sequencing Center for Infectious Disease"/>
            <person name="Wu L."/>
            <person name="Ma J."/>
        </authorList>
    </citation>
    <scope>NUCLEOTIDE SEQUENCE [LARGE SCALE GENOMIC DNA]</scope>
    <source>
        <strain evidence="4">JCM 17923</strain>
    </source>
</reference>
<dbReference type="PANTHER" id="PTHR43798">
    <property type="entry name" value="MONOACYLGLYCEROL LIPASE"/>
    <property type="match status" value="1"/>
</dbReference>
<dbReference type="RefSeq" id="WP_345236345.1">
    <property type="nucleotide sequence ID" value="NZ_BAABGZ010000027.1"/>
</dbReference>
<accession>A0ABP8IH78</accession>
<dbReference type="InterPro" id="IPR050266">
    <property type="entry name" value="AB_hydrolase_sf"/>
</dbReference>
<keyword evidence="4" id="KW-1185">Reference proteome</keyword>
<protein>
    <recommendedName>
        <fullName evidence="2">AB hydrolase-1 domain-containing protein</fullName>
    </recommendedName>
</protein>
<evidence type="ECO:0000313" key="4">
    <source>
        <dbReference type="Proteomes" id="UP001501153"/>
    </source>
</evidence>
<name>A0ABP8IH78_9BACT</name>
<sequence>MKTLLHTLAFSLLLLLTAGSSVAASTPAIQVEVVGKKDGRPLLLVPGYVAPGALWKETAATLGRRHQCHVVTLAGTGGTAPLTLAPTDSYYSTYARALADYVKANKLRKPVLVAHQTGGMVAMRAATDFPELFGGLVLLEALPAPFAVSNPRLTPDSLKLPARDQLLAMMVNLPRESFLKQQKMFINTWVTDTAQQRRVLSWADQADRSTWAHIVYESMTTDLRPALPRLQVPVLLLGIWVAGKAVQPDLSAAKVKPLFERQLAQAGAGAEVRLHDAAREFMMLDTPEWTISNIEQYLAAHPARR</sequence>
<feature type="signal peptide" evidence="1">
    <location>
        <begin position="1"/>
        <end position="23"/>
    </location>
</feature>
<dbReference type="Proteomes" id="UP001501153">
    <property type="component" value="Unassembled WGS sequence"/>
</dbReference>
<proteinExistence type="predicted"/>
<gene>
    <name evidence="3" type="ORF">GCM10023185_24540</name>
</gene>
<dbReference type="InterPro" id="IPR000073">
    <property type="entry name" value="AB_hydrolase_1"/>
</dbReference>
<dbReference type="EMBL" id="BAABGZ010000027">
    <property type="protein sequence ID" value="GAA4358638.1"/>
    <property type="molecule type" value="Genomic_DNA"/>
</dbReference>
<keyword evidence="1" id="KW-0732">Signal</keyword>
<organism evidence="3 4">
    <name type="scientific">Hymenobacter saemangeumensis</name>
    <dbReference type="NCBI Taxonomy" id="1084522"/>
    <lineage>
        <taxon>Bacteria</taxon>
        <taxon>Pseudomonadati</taxon>
        <taxon>Bacteroidota</taxon>
        <taxon>Cytophagia</taxon>
        <taxon>Cytophagales</taxon>
        <taxon>Hymenobacteraceae</taxon>
        <taxon>Hymenobacter</taxon>
    </lineage>
</organism>
<feature type="chain" id="PRO_5046456141" description="AB hydrolase-1 domain-containing protein" evidence="1">
    <location>
        <begin position="24"/>
        <end position="305"/>
    </location>
</feature>
<dbReference type="Pfam" id="PF12697">
    <property type="entry name" value="Abhydrolase_6"/>
    <property type="match status" value="1"/>
</dbReference>
<dbReference type="Gene3D" id="3.40.50.1820">
    <property type="entry name" value="alpha/beta hydrolase"/>
    <property type="match status" value="1"/>
</dbReference>
<evidence type="ECO:0000259" key="2">
    <source>
        <dbReference type="Pfam" id="PF12697"/>
    </source>
</evidence>